<dbReference type="InterPro" id="IPR001138">
    <property type="entry name" value="Zn2Cys6_DnaBD"/>
</dbReference>
<name>A0A2B7WZ15_9EURO</name>
<evidence type="ECO:0000256" key="3">
    <source>
        <dbReference type="ARBA" id="ARBA00023242"/>
    </source>
</evidence>
<keyword evidence="3" id="KW-0539">Nucleus</keyword>
<proteinExistence type="predicted"/>
<keyword evidence="6" id="KW-1185">Reference proteome</keyword>
<feature type="region of interest" description="Disordered" evidence="4">
    <location>
        <begin position="71"/>
        <end position="113"/>
    </location>
</feature>
<dbReference type="OrthoDB" id="5420905at2759"/>
<keyword evidence="2" id="KW-0804">Transcription</keyword>
<accession>A0A2B7WZ15</accession>
<dbReference type="EMBL" id="PDNC01000067">
    <property type="protein sequence ID" value="PGH01840.1"/>
    <property type="molecule type" value="Genomic_DNA"/>
</dbReference>
<evidence type="ECO:0000256" key="4">
    <source>
        <dbReference type="SAM" id="MobiDB-lite"/>
    </source>
</evidence>
<feature type="compositionally biased region" description="Low complexity" evidence="4">
    <location>
        <begin position="511"/>
        <end position="531"/>
    </location>
</feature>
<protein>
    <recommendedName>
        <fullName evidence="7">Zn(2)-C6 fungal-type domain-containing protein</fullName>
    </recommendedName>
</protein>
<evidence type="ECO:0000313" key="6">
    <source>
        <dbReference type="Proteomes" id="UP000224080"/>
    </source>
</evidence>
<dbReference type="PANTHER" id="PTHR35392:SF1">
    <property type="entry name" value="ZN(II)2CYS6 TRANSCRIPTION FACTOR (EUROFUNG)"/>
    <property type="match status" value="1"/>
</dbReference>
<dbReference type="Proteomes" id="UP000224080">
    <property type="component" value="Unassembled WGS sequence"/>
</dbReference>
<comment type="caution">
    <text evidence="5">The sequence shown here is derived from an EMBL/GenBank/DDBJ whole genome shotgun (WGS) entry which is preliminary data.</text>
</comment>
<dbReference type="InterPro" id="IPR052973">
    <property type="entry name" value="Fungal_sec-metab_reg_TF"/>
</dbReference>
<evidence type="ECO:0008006" key="7">
    <source>
        <dbReference type="Google" id="ProtNLM"/>
    </source>
</evidence>
<evidence type="ECO:0000256" key="2">
    <source>
        <dbReference type="ARBA" id="ARBA00023163"/>
    </source>
</evidence>
<dbReference type="STRING" id="2060905.A0A2B7WZ15"/>
<gene>
    <name evidence="5" type="ORF">GX51_05020</name>
</gene>
<feature type="compositionally biased region" description="Basic residues" evidence="4">
    <location>
        <begin position="227"/>
        <end position="252"/>
    </location>
</feature>
<sequence>MYPGAENWLGGYGAQRHAPADWRPGRGRKPGPRWTGQWTGSGWQWARELGAAATAQAPADTAQPAARAGSPLLWLPSVPTPGHTRPPAGPAEGQPQHRTGKAPGSPSPAHHSHLTSHISHLLLLLLLLLSPSSSSSSSISIFISISTSTLSITWHNLSPPLLSSHCAVVRCGNLYNSSSTSPFIYATSTITMGDVDLTNEGIVGLDYDSRGYMSAPTWSVAVDHRPAQHHHHHQHQHHHQQHQHQHQQHNHHQRADGRRDISPLQTNSHTFDASVAHDHDLISDWEFHNIQSHHLPYSQAETSSAPQFTSSYSIPLQASPIDLMPAATQAQLSQSLLDGPYNVPLSAPPVDMIPFTFHDFHADLMSFPTMDGLPDVTYASQSLQGSSSPTDTYLEVRSLTSSSSDNGWTTIENRRSLDSPYHEQSLFINPNQTLHNRSLSESSYSDLDFHNPRNSFGSFTDFSHPINSPSSESNLEAEYNAINRRVSCDQTSHGSSSPAAVSPVAIVRPIPAKKSSSPPRSPTSQASSSPPSRKPSRKSPIAAKTSETKVRKQSQSGKPETEKRVGKRKGPLRPDQRKQASEIRKLRACLRCKFLKKTCDKGEPCAGCQPSHARLWQVPCTRIDIKEIGYFMKDWKADYERHVTLAFSVGNIKGFSDVERILFITHGYGQVIPVAAREVYVRDEECFNIDWVESMDRDPNSFELATAKLSAGMEGITPAMLSDYLDKHIDSDGSFEKFVDDYFTGTPFLTQMLKSTFRYYSRTKLPVIRKALKLILAYNLTLHVTMVEGVGELEDFTGKVDDETSRYNGKIMAPVMINFQIKCGLATMWRELQKDVLEELSALYSSVYSGDKLKNWPTIFLLASILLAVWEEMQFDCHYRVPDASAVDKFCTDMETTPVGVIVGLFQAISQKLPAFTEWDSQKHHHLLGSNVDVCDTMTEVRQHVTQHESYLRTRSKSTFDRNDFDCLSNKFVSRLVIRAN</sequence>
<dbReference type="AlphaFoldDB" id="A0A2B7WZ15"/>
<dbReference type="CDD" id="cd00067">
    <property type="entry name" value="GAL4"/>
    <property type="match status" value="1"/>
</dbReference>
<evidence type="ECO:0000313" key="5">
    <source>
        <dbReference type="EMBL" id="PGH01840.1"/>
    </source>
</evidence>
<reference evidence="5 6" key="1">
    <citation type="submission" date="2017-10" db="EMBL/GenBank/DDBJ databases">
        <title>Comparative genomics in systemic dimorphic fungi from Ajellomycetaceae.</title>
        <authorList>
            <person name="Munoz J.F."/>
            <person name="Mcewen J.G."/>
            <person name="Clay O.K."/>
            <person name="Cuomo C.A."/>
        </authorList>
    </citation>
    <scope>NUCLEOTIDE SEQUENCE [LARGE SCALE GENOMIC DNA]</scope>
    <source>
        <strain evidence="5 6">UAMH130</strain>
    </source>
</reference>
<dbReference type="PANTHER" id="PTHR35392">
    <property type="entry name" value="ZN(II)2CYS6 TRANSCRIPTION FACTOR (EUROFUNG)-RELATED-RELATED"/>
    <property type="match status" value="1"/>
</dbReference>
<evidence type="ECO:0000256" key="1">
    <source>
        <dbReference type="ARBA" id="ARBA00023015"/>
    </source>
</evidence>
<feature type="region of interest" description="Disordered" evidence="4">
    <location>
        <begin position="511"/>
        <end position="580"/>
    </location>
</feature>
<dbReference type="GO" id="GO:0008270">
    <property type="term" value="F:zinc ion binding"/>
    <property type="evidence" value="ECO:0007669"/>
    <property type="project" value="InterPro"/>
</dbReference>
<organism evidence="5 6">
    <name type="scientific">Blastomyces parvus</name>
    <dbReference type="NCBI Taxonomy" id="2060905"/>
    <lineage>
        <taxon>Eukaryota</taxon>
        <taxon>Fungi</taxon>
        <taxon>Dikarya</taxon>
        <taxon>Ascomycota</taxon>
        <taxon>Pezizomycotina</taxon>
        <taxon>Eurotiomycetes</taxon>
        <taxon>Eurotiomycetidae</taxon>
        <taxon>Onygenales</taxon>
        <taxon>Ajellomycetaceae</taxon>
        <taxon>Blastomyces</taxon>
    </lineage>
</organism>
<dbReference type="GO" id="GO:0000981">
    <property type="term" value="F:DNA-binding transcription factor activity, RNA polymerase II-specific"/>
    <property type="evidence" value="ECO:0007669"/>
    <property type="project" value="InterPro"/>
</dbReference>
<feature type="region of interest" description="Disordered" evidence="4">
    <location>
        <begin position="225"/>
        <end position="265"/>
    </location>
</feature>
<feature type="region of interest" description="Disordered" evidence="4">
    <location>
        <begin position="1"/>
        <end position="39"/>
    </location>
</feature>
<keyword evidence="1" id="KW-0805">Transcription regulation</keyword>